<feature type="compositionally biased region" description="Low complexity" evidence="1">
    <location>
        <begin position="39"/>
        <end position="49"/>
    </location>
</feature>
<keyword evidence="4" id="KW-1185">Reference proteome</keyword>
<dbReference type="OrthoDB" id="1112563at2759"/>
<dbReference type="Proteomes" id="UP000467841">
    <property type="component" value="Unassembled WGS sequence"/>
</dbReference>
<feature type="compositionally biased region" description="Polar residues" evidence="1">
    <location>
        <begin position="1"/>
        <end position="16"/>
    </location>
</feature>
<name>A0A6D2IU03_9BRAS</name>
<feature type="region of interest" description="Disordered" evidence="1">
    <location>
        <begin position="1"/>
        <end position="84"/>
    </location>
</feature>
<protein>
    <recommendedName>
        <fullName evidence="2">DUF4283 domain-containing protein</fullName>
    </recommendedName>
</protein>
<comment type="caution">
    <text evidence="3">The sequence shown here is derived from an EMBL/GenBank/DDBJ whole genome shotgun (WGS) entry which is preliminary data.</text>
</comment>
<dbReference type="GO" id="GO:0008270">
    <property type="term" value="F:zinc ion binding"/>
    <property type="evidence" value="ECO:0007669"/>
    <property type="project" value="InterPro"/>
</dbReference>
<dbReference type="InterPro" id="IPR040256">
    <property type="entry name" value="At4g02000-like"/>
</dbReference>
<feature type="compositionally biased region" description="Pro residues" evidence="1">
    <location>
        <begin position="63"/>
        <end position="80"/>
    </location>
</feature>
<accession>A0A6D2IU03</accession>
<sequence>MPNNNQPTINRLSLSSPRKERNLSAFSIALRRRTRRRNSPNSPSLGPPLMGQKKPPKKSSPPKKLPSPKPAKSKIPPPSNPHVESKILLPLSIPAAGNETPSSPPAIDAQISVSKTDKPIKSNLNLASTKEVPDLAQNAASVDAVKTAVSGPETSSVVCEGPLETNTHTTPPAKAVTTADPDSWCDLVKGTSKRLEKKGEAFILPSGEACVKIPNSVIEKNRKSWDCFVLGQFYSDPPTQGLLHNIVNGIWSKHYRDISVSKMDGYAFLFRIPNASTRHRVINQRLWQIEGQTMFVAKWEPGLTPAKPELTSAPIWLELRDVPLQFFNDDGLERIASLVGNPKFLHHQTANKTNLEVAKVFTLIDPRKPLPEVVNAQFDSGEICRVRVSSPWMPPICEHCKEIGHNIKRCKAAPILCLDCKSTAHTTEKCPRKGKDIQNRRNRPDDPGKGQREGKEIWIEISLRDKVKAKPPTGITIGSPSASIKDHQKAEKPVESLVKSGNSSQVSEAEEDSSDVSSAGTLEEYDYDSPGAYVKVQTMKDKKGMRGKGPKPQ</sequence>
<dbReference type="SUPFAM" id="SSF57756">
    <property type="entry name" value="Retrovirus zinc finger-like domains"/>
    <property type="match status" value="1"/>
</dbReference>
<evidence type="ECO:0000256" key="1">
    <source>
        <dbReference type="SAM" id="MobiDB-lite"/>
    </source>
</evidence>
<feature type="compositionally biased region" description="Basic and acidic residues" evidence="1">
    <location>
        <begin position="484"/>
        <end position="494"/>
    </location>
</feature>
<feature type="domain" description="DUF4283" evidence="2">
    <location>
        <begin position="223"/>
        <end position="306"/>
    </location>
</feature>
<evidence type="ECO:0000313" key="3">
    <source>
        <dbReference type="EMBL" id="CAA7030643.1"/>
    </source>
</evidence>
<dbReference type="EMBL" id="CACVBM020001096">
    <property type="protein sequence ID" value="CAA7030643.1"/>
    <property type="molecule type" value="Genomic_DNA"/>
</dbReference>
<proteinExistence type="predicted"/>
<dbReference type="InterPro" id="IPR025558">
    <property type="entry name" value="DUF4283"/>
</dbReference>
<dbReference type="PANTHER" id="PTHR31286">
    <property type="entry name" value="GLYCINE-RICH CELL WALL STRUCTURAL PROTEIN 1.8-LIKE"/>
    <property type="match status" value="1"/>
</dbReference>
<feature type="region of interest" description="Disordered" evidence="1">
    <location>
        <begin position="427"/>
        <end position="456"/>
    </location>
</feature>
<evidence type="ECO:0000313" key="4">
    <source>
        <dbReference type="Proteomes" id="UP000467841"/>
    </source>
</evidence>
<dbReference type="InterPro" id="IPR036875">
    <property type="entry name" value="Znf_CCHC_sf"/>
</dbReference>
<dbReference type="PANTHER" id="PTHR31286:SF55">
    <property type="entry name" value="DUF4283 DOMAIN-CONTAINING PROTEIN"/>
    <property type="match status" value="1"/>
</dbReference>
<evidence type="ECO:0000259" key="2">
    <source>
        <dbReference type="Pfam" id="PF14111"/>
    </source>
</evidence>
<gene>
    <name evidence="3" type="ORF">MERR_LOCUS17878</name>
</gene>
<dbReference type="GO" id="GO:0003676">
    <property type="term" value="F:nucleic acid binding"/>
    <property type="evidence" value="ECO:0007669"/>
    <property type="project" value="InterPro"/>
</dbReference>
<dbReference type="Pfam" id="PF14111">
    <property type="entry name" value="DUF4283"/>
    <property type="match status" value="1"/>
</dbReference>
<dbReference type="AlphaFoldDB" id="A0A6D2IU03"/>
<dbReference type="Gene3D" id="4.10.60.10">
    <property type="entry name" value="Zinc finger, CCHC-type"/>
    <property type="match status" value="1"/>
</dbReference>
<feature type="region of interest" description="Disordered" evidence="1">
    <location>
        <begin position="470"/>
        <end position="553"/>
    </location>
</feature>
<reference evidence="3" key="1">
    <citation type="submission" date="2020-01" db="EMBL/GenBank/DDBJ databases">
        <authorList>
            <person name="Mishra B."/>
        </authorList>
    </citation>
    <scope>NUCLEOTIDE SEQUENCE [LARGE SCALE GENOMIC DNA]</scope>
</reference>
<organism evidence="3 4">
    <name type="scientific">Microthlaspi erraticum</name>
    <dbReference type="NCBI Taxonomy" id="1685480"/>
    <lineage>
        <taxon>Eukaryota</taxon>
        <taxon>Viridiplantae</taxon>
        <taxon>Streptophyta</taxon>
        <taxon>Embryophyta</taxon>
        <taxon>Tracheophyta</taxon>
        <taxon>Spermatophyta</taxon>
        <taxon>Magnoliopsida</taxon>
        <taxon>eudicotyledons</taxon>
        <taxon>Gunneridae</taxon>
        <taxon>Pentapetalae</taxon>
        <taxon>rosids</taxon>
        <taxon>malvids</taxon>
        <taxon>Brassicales</taxon>
        <taxon>Brassicaceae</taxon>
        <taxon>Coluteocarpeae</taxon>
        <taxon>Microthlaspi</taxon>
    </lineage>
</organism>